<protein>
    <recommendedName>
        <fullName evidence="1">Velvet domain-containing protein</fullName>
    </recommendedName>
</protein>
<evidence type="ECO:0000259" key="1">
    <source>
        <dbReference type="Pfam" id="PF11754"/>
    </source>
</evidence>
<sequence>MNICQLVNSTEETARCDYLSVGAVTSETLQSQEFPHIGYALGARVGFSSNISITSVHEIAKVAEITKENYASGVLSDDKTAWIPDLHEISSNFFSANFKVASSIKLQAPSLALEIVQQPIQGRVSGNLMGDRRPIHPPPM</sequence>
<comment type="caution">
    <text evidence="2">The sequence shown here is derived from an EMBL/GenBank/DDBJ whole genome shotgun (WGS) entry which is preliminary data.</text>
</comment>
<dbReference type="InterPro" id="IPR037525">
    <property type="entry name" value="Velvet_dom"/>
</dbReference>
<gene>
    <name evidence="2" type="ORF">HK100_012504</name>
</gene>
<dbReference type="InterPro" id="IPR038491">
    <property type="entry name" value="Velvet_dom_sf"/>
</dbReference>
<reference evidence="2" key="1">
    <citation type="submission" date="2020-05" db="EMBL/GenBank/DDBJ databases">
        <title>Phylogenomic resolution of chytrid fungi.</title>
        <authorList>
            <person name="Stajich J.E."/>
            <person name="Amses K."/>
            <person name="Simmons R."/>
            <person name="Seto K."/>
            <person name="Myers J."/>
            <person name="Bonds A."/>
            <person name="Quandt C.A."/>
            <person name="Barry K."/>
            <person name="Liu P."/>
            <person name="Grigoriev I."/>
            <person name="Longcore J.E."/>
            <person name="James T.Y."/>
        </authorList>
    </citation>
    <scope>NUCLEOTIDE SEQUENCE</scope>
    <source>
        <strain evidence="2">JEL0513</strain>
    </source>
</reference>
<proteinExistence type="predicted"/>
<keyword evidence="3" id="KW-1185">Reference proteome</keyword>
<evidence type="ECO:0000313" key="3">
    <source>
        <dbReference type="Proteomes" id="UP001211907"/>
    </source>
</evidence>
<dbReference type="Pfam" id="PF11754">
    <property type="entry name" value="Velvet"/>
    <property type="match status" value="1"/>
</dbReference>
<feature type="domain" description="Velvet" evidence="1">
    <location>
        <begin position="112"/>
        <end position="139"/>
    </location>
</feature>
<organism evidence="2 3">
    <name type="scientific">Physocladia obscura</name>
    <dbReference type="NCBI Taxonomy" id="109957"/>
    <lineage>
        <taxon>Eukaryota</taxon>
        <taxon>Fungi</taxon>
        <taxon>Fungi incertae sedis</taxon>
        <taxon>Chytridiomycota</taxon>
        <taxon>Chytridiomycota incertae sedis</taxon>
        <taxon>Chytridiomycetes</taxon>
        <taxon>Chytridiales</taxon>
        <taxon>Chytriomycetaceae</taxon>
        <taxon>Physocladia</taxon>
    </lineage>
</organism>
<dbReference type="EMBL" id="JADGJH010000903">
    <property type="protein sequence ID" value="KAJ3121161.1"/>
    <property type="molecule type" value="Genomic_DNA"/>
</dbReference>
<accession>A0AAD5T2A1</accession>
<dbReference type="AlphaFoldDB" id="A0AAD5T2A1"/>
<name>A0AAD5T2A1_9FUNG</name>
<dbReference type="Gene3D" id="2.60.40.3960">
    <property type="entry name" value="Velvet domain"/>
    <property type="match status" value="1"/>
</dbReference>
<dbReference type="Proteomes" id="UP001211907">
    <property type="component" value="Unassembled WGS sequence"/>
</dbReference>
<evidence type="ECO:0000313" key="2">
    <source>
        <dbReference type="EMBL" id="KAJ3121161.1"/>
    </source>
</evidence>